<evidence type="ECO:0000313" key="4">
    <source>
        <dbReference type="EMBL" id="GLK82029.1"/>
    </source>
</evidence>
<accession>A0A9W6N870</accession>
<organism evidence="4 5">
    <name type="scientific">Ancylobacter defluvii</name>
    <dbReference type="NCBI Taxonomy" id="1282440"/>
    <lineage>
        <taxon>Bacteria</taxon>
        <taxon>Pseudomonadati</taxon>
        <taxon>Pseudomonadota</taxon>
        <taxon>Alphaproteobacteria</taxon>
        <taxon>Hyphomicrobiales</taxon>
        <taxon>Xanthobacteraceae</taxon>
        <taxon>Ancylobacter</taxon>
    </lineage>
</organism>
<feature type="coiled-coil region" evidence="1">
    <location>
        <begin position="234"/>
        <end position="288"/>
    </location>
</feature>
<keyword evidence="3" id="KW-1133">Transmembrane helix</keyword>
<feature type="region of interest" description="Disordered" evidence="2">
    <location>
        <begin position="1"/>
        <end position="139"/>
    </location>
</feature>
<feature type="compositionally biased region" description="Low complexity" evidence="2">
    <location>
        <begin position="41"/>
        <end position="66"/>
    </location>
</feature>
<name>A0A9W6N870_9HYPH</name>
<reference evidence="4" key="2">
    <citation type="submission" date="2023-01" db="EMBL/GenBank/DDBJ databases">
        <authorList>
            <person name="Sun Q."/>
            <person name="Evtushenko L."/>
        </authorList>
    </citation>
    <scope>NUCLEOTIDE SEQUENCE</scope>
    <source>
        <strain evidence="4">VKM B-2789</strain>
    </source>
</reference>
<evidence type="ECO:0000256" key="2">
    <source>
        <dbReference type="SAM" id="MobiDB-lite"/>
    </source>
</evidence>
<protein>
    <submittedName>
        <fullName evidence="4">Uncharacterized protein</fullName>
    </submittedName>
</protein>
<feature type="compositionally biased region" description="Low complexity" evidence="2">
    <location>
        <begin position="125"/>
        <end position="138"/>
    </location>
</feature>
<evidence type="ECO:0000313" key="5">
    <source>
        <dbReference type="Proteomes" id="UP001143330"/>
    </source>
</evidence>
<evidence type="ECO:0000256" key="3">
    <source>
        <dbReference type="SAM" id="Phobius"/>
    </source>
</evidence>
<feature type="compositionally biased region" description="Pro residues" evidence="2">
    <location>
        <begin position="112"/>
        <end position="124"/>
    </location>
</feature>
<proteinExistence type="predicted"/>
<sequence length="473" mass="46402">MAKRYAPKQDPAKKEASQEAANAAASTPGVLNPDLASPVSEPAAGPLPGEPAPAEAAAIGPGATAATSKPRTPPVETSAEAPAEPVDAANEASPASPRRRPITLDLPAKDLTPPPPPPPRPEPPAAAGGDAGAGVAAAEKGRKRQSLGLVGASILALAAGLMGGAVAFALVSTFYSAEQNIDSITDLEARALDLRQRVEQLETQPGQPAPAAPTVVASVPAELTARIEALEGGLTAADAKLTEADNRIAALAEAPAPAAAPAASPEALQQAEARIAALEGRLNEVAAQRQAGTQAARAAAALATLGALEAAIAAGVPYETELQASRTLLGEKAAGLSALEAAAPTGLPAGPALAGRLKAALAEAPAPADGAGAAATADAGIVDKLWNSASSLVTVRRNSGAAEASSEPAIAAAQDALGRGDVAEALTILGGLPEASKQKLAAVIGAMEARQAALAAVAGVKRQLIADIAGRTP</sequence>
<reference evidence="4" key="1">
    <citation type="journal article" date="2014" name="Int. J. Syst. Evol. Microbiol.">
        <title>Complete genome sequence of Corynebacterium casei LMG S-19264T (=DSM 44701T), isolated from a smear-ripened cheese.</title>
        <authorList>
            <consortium name="US DOE Joint Genome Institute (JGI-PGF)"/>
            <person name="Walter F."/>
            <person name="Albersmeier A."/>
            <person name="Kalinowski J."/>
            <person name="Ruckert C."/>
        </authorList>
    </citation>
    <scope>NUCLEOTIDE SEQUENCE</scope>
    <source>
        <strain evidence="4">VKM B-2789</strain>
    </source>
</reference>
<dbReference type="Proteomes" id="UP001143330">
    <property type="component" value="Unassembled WGS sequence"/>
</dbReference>
<keyword evidence="3" id="KW-0472">Membrane</keyword>
<gene>
    <name evidence="4" type="ORF">GCM10017653_00980</name>
</gene>
<evidence type="ECO:0000256" key="1">
    <source>
        <dbReference type="SAM" id="Coils"/>
    </source>
</evidence>
<dbReference type="AlphaFoldDB" id="A0A9W6N870"/>
<dbReference type="EMBL" id="BSFM01000001">
    <property type="protein sequence ID" value="GLK82029.1"/>
    <property type="molecule type" value="Genomic_DNA"/>
</dbReference>
<feature type="transmembrane region" description="Helical" evidence="3">
    <location>
        <begin position="149"/>
        <end position="175"/>
    </location>
</feature>
<keyword evidence="5" id="KW-1185">Reference proteome</keyword>
<keyword evidence="1" id="KW-0175">Coiled coil</keyword>
<comment type="caution">
    <text evidence="4">The sequence shown here is derived from an EMBL/GenBank/DDBJ whole genome shotgun (WGS) entry which is preliminary data.</text>
</comment>
<keyword evidence="3" id="KW-0812">Transmembrane</keyword>
<dbReference type="RefSeq" id="WP_213362267.1">
    <property type="nucleotide sequence ID" value="NZ_BSFM01000001.1"/>
</dbReference>